<sequence length="213" mass="22619">MPGRAGRGTLSGVKIYADRFPTALRQLLTDLLVVAWVYASIRFALWLHDLVEKLAVPGQKLEGAGGGLADNLAEAGGKVGRVPLVGDELTTPFKRAAEAARSVAEAGRDQQELVGQLALALSLAVLVFPLGLVLFGWLPLRVRWMRRAGSAKALATAPAGRDLLALRALAGQPLGKLARIAPDVAEAWRRGDERTVNELAALELRGLGLKPGR</sequence>
<gene>
    <name evidence="2" type="ORF">GA0070611_3187</name>
</gene>
<dbReference type="EMBL" id="LT594323">
    <property type="protein sequence ID" value="SBT45891.1"/>
    <property type="molecule type" value="Genomic_DNA"/>
</dbReference>
<keyword evidence="1" id="KW-0472">Membrane</keyword>
<keyword evidence="1" id="KW-1133">Transmembrane helix</keyword>
<feature type="transmembrane region" description="Helical" evidence="1">
    <location>
        <begin position="117"/>
        <end position="138"/>
    </location>
</feature>
<evidence type="ECO:0000256" key="1">
    <source>
        <dbReference type="SAM" id="Phobius"/>
    </source>
</evidence>
<evidence type="ECO:0000313" key="3">
    <source>
        <dbReference type="Proteomes" id="UP000199385"/>
    </source>
</evidence>
<dbReference type="Proteomes" id="UP000199385">
    <property type="component" value="Chromosome I"/>
</dbReference>
<name>A0A1A8ZPT3_9ACTN</name>
<accession>A0A1A8ZPT3</accession>
<dbReference type="STRING" id="261654.GA0070611_3187"/>
<proteinExistence type="predicted"/>
<keyword evidence="3" id="KW-1185">Reference proteome</keyword>
<keyword evidence="1" id="KW-0812">Transmembrane</keyword>
<evidence type="ECO:0000313" key="2">
    <source>
        <dbReference type="EMBL" id="SBT45891.1"/>
    </source>
</evidence>
<feature type="transmembrane region" description="Helical" evidence="1">
    <location>
        <begin position="27"/>
        <end position="47"/>
    </location>
</feature>
<dbReference type="AlphaFoldDB" id="A0A1A8ZPT3"/>
<organism evidence="2 3">
    <name type="scientific">Micromonospora auratinigra</name>
    <dbReference type="NCBI Taxonomy" id="261654"/>
    <lineage>
        <taxon>Bacteria</taxon>
        <taxon>Bacillati</taxon>
        <taxon>Actinomycetota</taxon>
        <taxon>Actinomycetes</taxon>
        <taxon>Micromonosporales</taxon>
        <taxon>Micromonosporaceae</taxon>
        <taxon>Micromonospora</taxon>
    </lineage>
</organism>
<dbReference type="PATRIC" id="fig|261654.4.peg.3241"/>
<protein>
    <submittedName>
        <fullName evidence="2">Uncharacterized protein</fullName>
    </submittedName>
</protein>
<reference evidence="3" key="1">
    <citation type="submission" date="2016-06" db="EMBL/GenBank/DDBJ databases">
        <authorList>
            <person name="Varghese N."/>
            <person name="Submissions Spin"/>
        </authorList>
    </citation>
    <scope>NUCLEOTIDE SEQUENCE [LARGE SCALE GENOMIC DNA]</scope>
    <source>
        <strain evidence="3">DSM 44815</strain>
    </source>
</reference>